<sequence length="50" mass="5606">MLEATQQENTLQEMTLEETQDVRGSGFFTDFGPLLDKAVDWISEGLKKAS</sequence>
<dbReference type="PATRIC" id="fig|226910.6.peg.5182"/>
<gene>
    <name evidence="1" type="ORF">UCMB321_5193</name>
</gene>
<evidence type="ECO:0000313" key="2">
    <source>
        <dbReference type="Proteomes" id="UP000031535"/>
    </source>
</evidence>
<dbReference type="STRING" id="226910.UCMB321_5193"/>
<proteinExistence type="predicted"/>
<organism evidence="1 2">
    <name type="scientific">Pseudomonas batumici</name>
    <dbReference type="NCBI Taxonomy" id="226910"/>
    <lineage>
        <taxon>Bacteria</taxon>
        <taxon>Pseudomonadati</taxon>
        <taxon>Pseudomonadota</taxon>
        <taxon>Gammaproteobacteria</taxon>
        <taxon>Pseudomonadales</taxon>
        <taxon>Pseudomonadaceae</taxon>
        <taxon>Pseudomonas</taxon>
    </lineage>
</organism>
<name>A0A0C2I1T0_9PSED</name>
<dbReference type="EMBL" id="JXDG01000068">
    <property type="protein sequence ID" value="KIH80895.1"/>
    <property type="molecule type" value="Genomic_DNA"/>
</dbReference>
<reference evidence="1 2" key="1">
    <citation type="submission" date="2015-01" db="EMBL/GenBank/DDBJ databases">
        <title>Complete genome of Pseudomonas batumici UCM B-321 producer of the batumin antibiotic with strong antistaphilococcal and potential anticancer activity.</title>
        <authorList>
            <person name="Klochko V.V."/>
            <person name="Zelena L.B."/>
            <person name="Elena K.A."/>
            <person name="Reva O.N."/>
        </authorList>
    </citation>
    <scope>NUCLEOTIDE SEQUENCE [LARGE SCALE GENOMIC DNA]</scope>
    <source>
        <strain evidence="1 2">UCM B-321</strain>
    </source>
</reference>
<keyword evidence="2" id="KW-1185">Reference proteome</keyword>
<protein>
    <submittedName>
        <fullName evidence="1">Uncharacterized protein</fullName>
    </submittedName>
</protein>
<comment type="caution">
    <text evidence="1">The sequence shown here is derived from an EMBL/GenBank/DDBJ whole genome shotgun (WGS) entry which is preliminary data.</text>
</comment>
<evidence type="ECO:0000313" key="1">
    <source>
        <dbReference type="EMBL" id="KIH80895.1"/>
    </source>
</evidence>
<dbReference type="RefSeq" id="WP_167337464.1">
    <property type="nucleotide sequence ID" value="NZ_JXDG01000068.1"/>
</dbReference>
<accession>A0A0C2I1T0</accession>
<dbReference type="Proteomes" id="UP000031535">
    <property type="component" value="Unassembled WGS sequence"/>
</dbReference>
<dbReference type="AlphaFoldDB" id="A0A0C2I1T0"/>